<protein>
    <recommendedName>
        <fullName evidence="4">DUF4012 domain-containing protein</fullName>
    </recommendedName>
</protein>
<proteinExistence type="predicted"/>
<evidence type="ECO:0008006" key="4">
    <source>
        <dbReference type="Google" id="ProtNLM"/>
    </source>
</evidence>
<keyword evidence="1" id="KW-0472">Membrane</keyword>
<evidence type="ECO:0000313" key="2">
    <source>
        <dbReference type="EMBL" id="PJA45477.1"/>
    </source>
</evidence>
<dbReference type="InterPro" id="IPR025101">
    <property type="entry name" value="DUF4012"/>
</dbReference>
<dbReference type="EMBL" id="PFWU01000036">
    <property type="protein sequence ID" value="PJA45477.1"/>
    <property type="molecule type" value="Genomic_DNA"/>
</dbReference>
<name>A0A2M7XC59_9BACT</name>
<accession>A0A2M7XC59</accession>
<dbReference type="AlphaFoldDB" id="A0A2M7XC59"/>
<comment type="caution">
    <text evidence="2">The sequence shown here is derived from an EMBL/GenBank/DDBJ whole genome shotgun (WGS) entry which is preliminary data.</text>
</comment>
<keyword evidence="1" id="KW-1133">Transmembrane helix</keyword>
<dbReference type="Proteomes" id="UP000229385">
    <property type="component" value="Unassembled WGS sequence"/>
</dbReference>
<keyword evidence="1" id="KW-0812">Transmembrane</keyword>
<sequence length="674" mass="74262">MSHSELFLHSTEPALEQSRQTLWRNLKRVLFALLIALLVYGVILVIVGVQLVAHLYDGQDALFEARGAALELQFSETRTDLERAHEAFSAADSRARWLLPVTFLPFVGGAVDHSRELIVSSVDIIESFGELLELGEDLLQLSGLSTEYLEDVQAGLEPSVTFDDLSSNTKKAILERFEASAGDLELLVQRMGIAEEELALLESDAFLAPVASVTRSLHTNLVQTKSYLKSLALAATILPQLSGLESEKTHLLLFLNNDEMRPGGGFIGTYGILKMLSGDIRSLETVDVYALDDAVADDVTKSAPSPLQDYNATSQWFFRDSNWSPDFATSSVWSIERFLAEVSVLSAEQQELIPSSTRIDTVIGFTPTYAASLLEIIGDVTVSGQTFTPENVAALLEYQVELGYASQGVPAEQRKEILADLVNEVKTALFRLPISQWGEVVDASSKALLNKQLALYSTDQALEDIFTSTLWGGRILPETVDVQLVVDANLASLKTDPEVQRTIAYELGRNQEGIWVGRTTIRYEHTGSFDWRTTRYRTYTRLYTPLGTELLRVQGAMNDDLLNDPSGTAGAADVFEELGLSTFGAFISIEPGSIGELVFEYVLSDEVVAAIEAEGYELTVFKQMGARDHALTLDLDFDKNVSHADPAEGSSQWGDDTYSLNTILDQDLMFRVDF</sequence>
<dbReference type="Pfam" id="PF13196">
    <property type="entry name" value="DUF4012"/>
    <property type="match status" value="1"/>
</dbReference>
<organism evidence="2 3">
    <name type="scientific">Candidatus Uhrbacteria bacterium CG_4_9_14_3_um_filter_50_9</name>
    <dbReference type="NCBI Taxonomy" id="1975035"/>
    <lineage>
        <taxon>Bacteria</taxon>
        <taxon>Candidatus Uhriibacteriota</taxon>
    </lineage>
</organism>
<feature type="transmembrane region" description="Helical" evidence="1">
    <location>
        <begin position="29"/>
        <end position="56"/>
    </location>
</feature>
<gene>
    <name evidence="2" type="ORF">CO174_03160</name>
</gene>
<evidence type="ECO:0000313" key="3">
    <source>
        <dbReference type="Proteomes" id="UP000229385"/>
    </source>
</evidence>
<evidence type="ECO:0000256" key="1">
    <source>
        <dbReference type="SAM" id="Phobius"/>
    </source>
</evidence>
<reference evidence="3" key="1">
    <citation type="submission" date="2017-09" db="EMBL/GenBank/DDBJ databases">
        <title>Depth-based differentiation of microbial function through sediment-hosted aquifers and enrichment of novel symbionts in the deep terrestrial subsurface.</title>
        <authorList>
            <person name="Probst A.J."/>
            <person name="Ladd B."/>
            <person name="Jarett J.K."/>
            <person name="Geller-Mcgrath D.E."/>
            <person name="Sieber C.M.K."/>
            <person name="Emerson J.B."/>
            <person name="Anantharaman K."/>
            <person name="Thomas B.C."/>
            <person name="Malmstrom R."/>
            <person name="Stieglmeier M."/>
            <person name="Klingl A."/>
            <person name="Woyke T."/>
            <person name="Ryan C.M."/>
            <person name="Banfield J.F."/>
        </authorList>
    </citation>
    <scope>NUCLEOTIDE SEQUENCE [LARGE SCALE GENOMIC DNA]</scope>
</reference>